<dbReference type="AlphaFoldDB" id="A0A8B2NUL0"/>
<dbReference type="InterPro" id="IPR017850">
    <property type="entry name" value="Alkaline_phosphatase_core_sf"/>
</dbReference>
<proteinExistence type="predicted"/>
<dbReference type="OrthoDB" id="9779968at2"/>
<dbReference type="Proteomes" id="UP000249590">
    <property type="component" value="Unassembled WGS sequence"/>
</dbReference>
<reference evidence="1 2" key="1">
    <citation type="submission" date="2018-05" db="EMBL/GenBank/DDBJ databases">
        <title>Acuticoccus sediminis sp. nov., isolated from deep-sea sediment of Indian Ocean.</title>
        <authorList>
            <person name="Liu X."/>
            <person name="Lai Q."/>
            <person name="Du Y."/>
            <person name="Sun F."/>
            <person name="Zhang X."/>
            <person name="Wang S."/>
            <person name="Shao Z."/>
        </authorList>
    </citation>
    <scope>NUCLEOTIDE SEQUENCE [LARGE SCALE GENOMIC DNA]</scope>
    <source>
        <strain evidence="1 2">PTG4-2</strain>
    </source>
</reference>
<evidence type="ECO:0000313" key="1">
    <source>
        <dbReference type="EMBL" id="RAI00020.1"/>
    </source>
</evidence>
<name>A0A8B2NUL0_9HYPH</name>
<evidence type="ECO:0008006" key="3">
    <source>
        <dbReference type="Google" id="ProtNLM"/>
    </source>
</evidence>
<dbReference type="InterPro" id="IPR010869">
    <property type="entry name" value="DUF1501"/>
</dbReference>
<dbReference type="PROSITE" id="PS51318">
    <property type="entry name" value="TAT"/>
    <property type="match status" value="1"/>
</dbReference>
<accession>A0A8B2NUL0</accession>
<dbReference type="EMBL" id="QHHQ01000004">
    <property type="protein sequence ID" value="RAI00020.1"/>
    <property type="molecule type" value="Genomic_DNA"/>
</dbReference>
<dbReference type="InterPro" id="IPR006311">
    <property type="entry name" value="TAT_signal"/>
</dbReference>
<dbReference type="RefSeq" id="WP_111348510.1">
    <property type="nucleotide sequence ID" value="NZ_QHHQ01000004.1"/>
</dbReference>
<protein>
    <recommendedName>
        <fullName evidence="3">DUF1501 domain-containing protein</fullName>
    </recommendedName>
</protein>
<dbReference type="PANTHER" id="PTHR43737:SF1">
    <property type="entry name" value="DUF1501 DOMAIN-CONTAINING PROTEIN"/>
    <property type="match status" value="1"/>
</dbReference>
<dbReference type="Pfam" id="PF07394">
    <property type="entry name" value="DUF1501"/>
    <property type="match status" value="1"/>
</dbReference>
<organism evidence="1 2">
    <name type="scientific">Acuticoccus sediminis</name>
    <dbReference type="NCBI Taxonomy" id="2184697"/>
    <lineage>
        <taxon>Bacteria</taxon>
        <taxon>Pseudomonadati</taxon>
        <taxon>Pseudomonadota</taxon>
        <taxon>Alphaproteobacteria</taxon>
        <taxon>Hyphomicrobiales</taxon>
        <taxon>Amorphaceae</taxon>
        <taxon>Acuticoccus</taxon>
    </lineage>
</organism>
<evidence type="ECO:0000313" key="2">
    <source>
        <dbReference type="Proteomes" id="UP000249590"/>
    </source>
</evidence>
<comment type="caution">
    <text evidence="1">The sequence shown here is derived from an EMBL/GenBank/DDBJ whole genome shotgun (WGS) entry which is preliminary data.</text>
</comment>
<dbReference type="SUPFAM" id="SSF53649">
    <property type="entry name" value="Alkaline phosphatase-like"/>
    <property type="match status" value="1"/>
</dbReference>
<dbReference type="PANTHER" id="PTHR43737">
    <property type="entry name" value="BLL7424 PROTEIN"/>
    <property type="match status" value="1"/>
</dbReference>
<sequence>MLHPTRRSVLIGGAAFTAWASIPTIARAAGSRDPRFVALILRGGMDGLAVVAPIGDPSYEAVRDEFSMPLEGPDAGIPLDGFFVLNPRMTRLAELYRKGEALFVHAAHTAYRERSHFDAQDVLENGTTAAAHYKDGWLGRIIQGLPADGDVARDGAFAAATTTPLTLRGAPRVVTWLPPGFAEASDDTRSRLLMMYEHTDPVLARAMAEGLDLSRVTGSEVETGEAVKAMLGTMEANGFERQVVAAATAAGRAMSTDDGPRVGFLDMSGFDTHLRQSVTSGRIGRALTALDLSIGALRDSLGDAWDNTVVAVMTEFGRTVRMNGSDGTDHGTATVAMLLGGAVKGGRVYADWPGLAPNALFEGRDLAPTTDLRAVLKGVARDHLGLDPRMLGGSVFPGTEGLRPIDGLVRRT</sequence>
<keyword evidence="2" id="KW-1185">Reference proteome</keyword>
<gene>
    <name evidence="1" type="ORF">DLJ53_20025</name>
</gene>